<keyword evidence="3" id="KW-1185">Reference proteome</keyword>
<protein>
    <submittedName>
        <fullName evidence="2">Uncharacterized protein</fullName>
    </submittedName>
</protein>
<feature type="region of interest" description="Disordered" evidence="1">
    <location>
        <begin position="48"/>
        <end position="90"/>
    </location>
</feature>
<sequence length="153" mass="16424">MWRREREATGLYLQQAKELATAWSASDLQPEHGIIGTVTSKPANSSILQASGDIQQEEAKGVCSSSTSPSPASARIQPAGISGETKNEQGQKITSLAIPFTRSSRSLIACSRFLTPSVLRMQLVELVVCRQLPFHGVAFAGCLEHQLSPGCEL</sequence>
<evidence type="ECO:0000313" key="3">
    <source>
        <dbReference type="Proteomes" id="UP001279734"/>
    </source>
</evidence>
<evidence type="ECO:0000256" key="1">
    <source>
        <dbReference type="SAM" id="MobiDB-lite"/>
    </source>
</evidence>
<accession>A0AAD3T1G7</accession>
<dbReference type="AlphaFoldDB" id="A0AAD3T1G7"/>
<comment type="caution">
    <text evidence="2">The sequence shown here is derived from an EMBL/GenBank/DDBJ whole genome shotgun (WGS) entry which is preliminary data.</text>
</comment>
<dbReference type="EMBL" id="BSYO01000022">
    <property type="protein sequence ID" value="GMH20964.1"/>
    <property type="molecule type" value="Genomic_DNA"/>
</dbReference>
<organism evidence="2 3">
    <name type="scientific">Nepenthes gracilis</name>
    <name type="common">Slender pitcher plant</name>
    <dbReference type="NCBI Taxonomy" id="150966"/>
    <lineage>
        <taxon>Eukaryota</taxon>
        <taxon>Viridiplantae</taxon>
        <taxon>Streptophyta</taxon>
        <taxon>Embryophyta</taxon>
        <taxon>Tracheophyta</taxon>
        <taxon>Spermatophyta</taxon>
        <taxon>Magnoliopsida</taxon>
        <taxon>eudicotyledons</taxon>
        <taxon>Gunneridae</taxon>
        <taxon>Pentapetalae</taxon>
        <taxon>Caryophyllales</taxon>
        <taxon>Nepenthaceae</taxon>
        <taxon>Nepenthes</taxon>
    </lineage>
</organism>
<evidence type="ECO:0000313" key="2">
    <source>
        <dbReference type="EMBL" id="GMH20964.1"/>
    </source>
</evidence>
<feature type="compositionally biased region" description="Low complexity" evidence="1">
    <location>
        <begin position="64"/>
        <end position="74"/>
    </location>
</feature>
<name>A0AAD3T1G7_NEPGR</name>
<gene>
    <name evidence="2" type="ORF">Nepgr_022806</name>
</gene>
<proteinExistence type="predicted"/>
<dbReference type="Proteomes" id="UP001279734">
    <property type="component" value="Unassembled WGS sequence"/>
</dbReference>
<reference evidence="2" key="1">
    <citation type="submission" date="2023-05" db="EMBL/GenBank/DDBJ databases">
        <title>Nepenthes gracilis genome sequencing.</title>
        <authorList>
            <person name="Fukushima K."/>
        </authorList>
    </citation>
    <scope>NUCLEOTIDE SEQUENCE</scope>
    <source>
        <strain evidence="2">SING2019-196</strain>
    </source>
</reference>